<keyword evidence="2" id="KW-1185">Reference proteome</keyword>
<reference evidence="1 2" key="1">
    <citation type="submission" date="2013-09" db="EMBL/GenBank/DDBJ databases">
        <authorList>
            <person name="Zeng Z."/>
            <person name="Chen C."/>
        </authorList>
    </citation>
    <scope>NUCLEOTIDE SEQUENCE [LARGE SCALE GENOMIC DNA]</scope>
    <source>
        <strain evidence="1 2">WB 3.3-2</strain>
    </source>
</reference>
<dbReference type="OrthoDB" id="798290at2"/>
<dbReference type="RefSeq" id="WP_020211380.1">
    <property type="nucleotide sequence ID" value="NZ_JRLX01000001.1"/>
</dbReference>
<dbReference type="AlphaFoldDB" id="A0A0A2M9R3"/>
<evidence type="ECO:0000313" key="2">
    <source>
        <dbReference type="Proteomes" id="UP000030152"/>
    </source>
</evidence>
<name>A0A0A2M9R3_9FLAO</name>
<gene>
    <name evidence="1" type="ORF">Q765_00225</name>
</gene>
<proteinExistence type="predicted"/>
<dbReference type="EMBL" id="JRLX01000001">
    <property type="protein sequence ID" value="KGO88381.1"/>
    <property type="molecule type" value="Genomic_DNA"/>
</dbReference>
<comment type="caution">
    <text evidence="1">The sequence shown here is derived from an EMBL/GenBank/DDBJ whole genome shotgun (WGS) entry which is preliminary data.</text>
</comment>
<dbReference type="Proteomes" id="UP000030152">
    <property type="component" value="Unassembled WGS sequence"/>
</dbReference>
<sequence>MAGFDSRDYEWGDITLIAGGHDVLSVRGVKHAAKAEKEPVYGKGRKPLYIGTGNFSYEGSFTMLKKDYDVLCDAGNGSILGLVMDALVGYGNPSTGNANRTNRIVSLQFTEENEEMKQGDKFQEMELSWIAIDILKNV</sequence>
<dbReference type="STRING" id="1121895.GCA_000378485_00255"/>
<accession>A0A0A2M9R3</accession>
<protein>
    <submittedName>
        <fullName evidence="1">Uncharacterized protein</fullName>
    </submittedName>
</protein>
<evidence type="ECO:0000313" key="1">
    <source>
        <dbReference type="EMBL" id="KGO88381.1"/>
    </source>
</evidence>
<dbReference type="eggNOG" id="ENOG5032WCR">
    <property type="taxonomic scope" value="Bacteria"/>
</dbReference>
<organism evidence="1 2">
    <name type="scientific">Flavobacterium rivuli WB 3.3-2 = DSM 21788</name>
    <dbReference type="NCBI Taxonomy" id="1121895"/>
    <lineage>
        <taxon>Bacteria</taxon>
        <taxon>Pseudomonadati</taxon>
        <taxon>Bacteroidota</taxon>
        <taxon>Flavobacteriia</taxon>
        <taxon>Flavobacteriales</taxon>
        <taxon>Flavobacteriaceae</taxon>
        <taxon>Flavobacterium</taxon>
    </lineage>
</organism>